<protein>
    <submittedName>
        <fullName evidence="2">Protein kinase subdomain-containing protein PKL/ccin3</fullName>
    </submittedName>
</protein>
<keyword evidence="2" id="KW-0418">Kinase</keyword>
<accession>A8PE90</accession>
<dbReference type="AlphaFoldDB" id="A8PE90"/>
<comment type="caution">
    <text evidence="2">The sequence shown here is derived from an EMBL/GenBank/DDBJ whole genome shotgun (WGS) entry which is preliminary data.</text>
</comment>
<evidence type="ECO:0000256" key="1">
    <source>
        <dbReference type="SAM" id="MobiDB-lite"/>
    </source>
</evidence>
<evidence type="ECO:0000313" key="2">
    <source>
        <dbReference type="EMBL" id="EAU81071.1"/>
    </source>
</evidence>
<dbReference type="RefSeq" id="XP_001840748.1">
    <property type="nucleotide sequence ID" value="XM_001840696.1"/>
</dbReference>
<keyword evidence="2" id="KW-0808">Transferase</keyword>
<dbReference type="KEGG" id="cci:CC1G_10362"/>
<sequence>MFSTLIINRCATVSGKSAAITLKVSPSYPSAIWFREHRGEPAPESWNSKDVSNAEGTLELTLLDRIREGRVGVTYTAKVVAAMRSDVDVRPTLPETVCLKFAKQEFSRGLAREAWFYEQIEPLQGVSVPIFYGFFSSPMVEQPGFPNLEFTPWTNRKYSYEDTTDSPPNNINQYPSQDWLPDDVPPYRGRPSHNENPSGYQQNSPWYRWNYTQDNPTVSVIVLELLGETCTGLRGPEVK</sequence>
<dbReference type="VEuPathDB" id="FungiDB:CC1G_10362"/>
<reference evidence="2 3" key="1">
    <citation type="journal article" date="2010" name="Proc. Natl. Acad. Sci. U.S.A.">
        <title>Insights into evolution of multicellular fungi from the assembled chromosomes of the mushroom Coprinopsis cinerea (Coprinus cinereus).</title>
        <authorList>
            <person name="Stajich J.E."/>
            <person name="Wilke S.K."/>
            <person name="Ahren D."/>
            <person name="Au C.H."/>
            <person name="Birren B.W."/>
            <person name="Borodovsky M."/>
            <person name="Burns C."/>
            <person name="Canback B."/>
            <person name="Casselton L.A."/>
            <person name="Cheng C.K."/>
            <person name="Deng J."/>
            <person name="Dietrich F.S."/>
            <person name="Fargo D.C."/>
            <person name="Farman M.L."/>
            <person name="Gathman A.C."/>
            <person name="Goldberg J."/>
            <person name="Guigo R."/>
            <person name="Hoegger P.J."/>
            <person name="Hooker J.B."/>
            <person name="Huggins A."/>
            <person name="James T.Y."/>
            <person name="Kamada T."/>
            <person name="Kilaru S."/>
            <person name="Kodira C."/>
            <person name="Kues U."/>
            <person name="Kupfer D."/>
            <person name="Kwan H.S."/>
            <person name="Lomsadze A."/>
            <person name="Li W."/>
            <person name="Lilly W.W."/>
            <person name="Ma L.J."/>
            <person name="Mackey A.J."/>
            <person name="Manning G."/>
            <person name="Martin F."/>
            <person name="Muraguchi H."/>
            <person name="Natvig D.O."/>
            <person name="Palmerini H."/>
            <person name="Ramesh M.A."/>
            <person name="Rehmeyer C.J."/>
            <person name="Roe B.A."/>
            <person name="Shenoy N."/>
            <person name="Stanke M."/>
            <person name="Ter-Hovhannisyan V."/>
            <person name="Tunlid A."/>
            <person name="Velagapudi R."/>
            <person name="Vision T.J."/>
            <person name="Zeng Q."/>
            <person name="Zolan M.E."/>
            <person name="Pukkila P.J."/>
        </authorList>
    </citation>
    <scope>NUCLEOTIDE SEQUENCE [LARGE SCALE GENOMIC DNA]</scope>
    <source>
        <strain evidence="3">Okayama-7 / 130 / ATCC MYA-4618 / FGSC 9003</strain>
    </source>
</reference>
<dbReference type="GeneID" id="6017400"/>
<dbReference type="InParanoid" id="A8PE90"/>
<gene>
    <name evidence="2" type="ORF">CC1G_10362</name>
</gene>
<keyword evidence="3" id="KW-1185">Reference proteome</keyword>
<feature type="region of interest" description="Disordered" evidence="1">
    <location>
        <begin position="159"/>
        <end position="201"/>
    </location>
</feature>
<name>A8PE90_COPC7</name>
<evidence type="ECO:0000313" key="3">
    <source>
        <dbReference type="Proteomes" id="UP000001861"/>
    </source>
</evidence>
<feature type="compositionally biased region" description="Polar residues" evidence="1">
    <location>
        <begin position="165"/>
        <end position="176"/>
    </location>
</feature>
<dbReference type="EMBL" id="AACS02000007">
    <property type="protein sequence ID" value="EAU81071.1"/>
    <property type="molecule type" value="Genomic_DNA"/>
</dbReference>
<dbReference type="Proteomes" id="UP000001861">
    <property type="component" value="Unassembled WGS sequence"/>
</dbReference>
<dbReference type="OrthoDB" id="3182995at2759"/>
<dbReference type="GO" id="GO:0016301">
    <property type="term" value="F:kinase activity"/>
    <property type="evidence" value="ECO:0007669"/>
    <property type="project" value="UniProtKB-KW"/>
</dbReference>
<organism evidence="2 3">
    <name type="scientific">Coprinopsis cinerea (strain Okayama-7 / 130 / ATCC MYA-4618 / FGSC 9003)</name>
    <name type="common">Inky cap fungus</name>
    <name type="synonym">Hormographiella aspergillata</name>
    <dbReference type="NCBI Taxonomy" id="240176"/>
    <lineage>
        <taxon>Eukaryota</taxon>
        <taxon>Fungi</taxon>
        <taxon>Dikarya</taxon>
        <taxon>Basidiomycota</taxon>
        <taxon>Agaricomycotina</taxon>
        <taxon>Agaricomycetes</taxon>
        <taxon>Agaricomycetidae</taxon>
        <taxon>Agaricales</taxon>
        <taxon>Agaricineae</taxon>
        <taxon>Psathyrellaceae</taxon>
        <taxon>Coprinopsis</taxon>
    </lineage>
</organism>
<proteinExistence type="predicted"/>